<dbReference type="InterPro" id="IPR001279">
    <property type="entry name" value="Metallo-B-lactamas"/>
</dbReference>
<reference evidence="6 7" key="1">
    <citation type="submission" date="2015-08" db="EMBL/GenBank/DDBJ databases">
        <title>Investigation of the bacterial diversity of lava forest soil.</title>
        <authorList>
            <person name="Lee J.S."/>
        </authorList>
    </citation>
    <scope>NUCLEOTIDE SEQUENCE [LARGE SCALE GENOMIC DNA]</scope>
    <source>
        <strain evidence="6 7">GJW-30</strain>
    </source>
</reference>
<name>A0A0S3PVP1_9BRAD</name>
<dbReference type="PANTHER" id="PTHR42978">
    <property type="entry name" value="QUORUM-QUENCHING LACTONASE YTNP-RELATED-RELATED"/>
    <property type="match status" value="1"/>
</dbReference>
<keyword evidence="3 6" id="KW-0378">Hydrolase</keyword>
<dbReference type="OrthoDB" id="9773738at2"/>
<dbReference type="SMART" id="SM00849">
    <property type="entry name" value="Lactamase_B"/>
    <property type="match status" value="1"/>
</dbReference>
<keyword evidence="2" id="KW-0479">Metal-binding</keyword>
<protein>
    <submittedName>
        <fullName evidence="6">Putative quorum-quenching lactonase YtnP</fullName>
        <ecNumber evidence="6">3.1.1.-</ecNumber>
    </submittedName>
</protein>
<dbReference type="EMBL" id="AP014946">
    <property type="protein sequence ID" value="BAT60010.1"/>
    <property type="molecule type" value="Genomic_DNA"/>
</dbReference>
<sequence>MQPIRVGDVTIHRIVEQEQPLFDAFKFFPDLTPEILAENAWLTPRFITADHKLNLCVQSYLVQTPHHNILIDTCVGNHKPRPAPRQFWDMLDYPDWERNFAATGLTPNDIDFVMCTHLHIDHVGWNTKLDNGRWVPTFPKARYLFSDRELAYWTETAREDATKAPWMADSVLPIVSAGQADQVKSEHQFSDLVSLFPTPGHTIDHFSVRVGREGADAIITGDMVHSPLQVKYPEFGMFSDYDSKQAGATRRKVFAACCDTPTLVCTAHFPSPSTVRIKRDGDGFKCVEA</sequence>
<feature type="domain" description="Metallo-beta-lactamase" evidence="5">
    <location>
        <begin position="56"/>
        <end position="268"/>
    </location>
</feature>
<dbReference type="Proteomes" id="UP000236884">
    <property type="component" value="Chromosome"/>
</dbReference>
<evidence type="ECO:0000256" key="4">
    <source>
        <dbReference type="ARBA" id="ARBA00022833"/>
    </source>
</evidence>
<gene>
    <name evidence="6" type="primary">ytnP_2</name>
    <name evidence="6" type="ORF">GJW-30_1_02545</name>
</gene>
<dbReference type="SUPFAM" id="SSF56281">
    <property type="entry name" value="Metallo-hydrolase/oxidoreductase"/>
    <property type="match status" value="1"/>
</dbReference>
<dbReference type="GO" id="GO:0046872">
    <property type="term" value="F:metal ion binding"/>
    <property type="evidence" value="ECO:0007669"/>
    <property type="project" value="UniProtKB-KW"/>
</dbReference>
<dbReference type="KEGG" id="vgo:GJW-30_1_02545"/>
<evidence type="ECO:0000259" key="5">
    <source>
        <dbReference type="SMART" id="SM00849"/>
    </source>
</evidence>
<dbReference type="InterPro" id="IPR036866">
    <property type="entry name" value="RibonucZ/Hydroxyglut_hydro"/>
</dbReference>
<evidence type="ECO:0000256" key="1">
    <source>
        <dbReference type="ARBA" id="ARBA00007749"/>
    </source>
</evidence>
<dbReference type="EC" id="3.1.1.-" evidence="6"/>
<evidence type="ECO:0000256" key="2">
    <source>
        <dbReference type="ARBA" id="ARBA00022723"/>
    </source>
</evidence>
<keyword evidence="7" id="KW-1185">Reference proteome</keyword>
<organism evidence="6 7">
    <name type="scientific">Variibacter gotjawalensis</name>
    <dbReference type="NCBI Taxonomy" id="1333996"/>
    <lineage>
        <taxon>Bacteria</taxon>
        <taxon>Pseudomonadati</taxon>
        <taxon>Pseudomonadota</taxon>
        <taxon>Alphaproteobacteria</taxon>
        <taxon>Hyphomicrobiales</taxon>
        <taxon>Nitrobacteraceae</taxon>
        <taxon>Variibacter</taxon>
    </lineage>
</organism>
<dbReference type="InterPro" id="IPR051013">
    <property type="entry name" value="MBL_superfamily_lactonases"/>
</dbReference>
<dbReference type="CDD" id="cd16277">
    <property type="entry name" value="metallo-hydrolase-like_MBL-fold"/>
    <property type="match status" value="1"/>
</dbReference>
<evidence type="ECO:0000256" key="3">
    <source>
        <dbReference type="ARBA" id="ARBA00022801"/>
    </source>
</evidence>
<evidence type="ECO:0000313" key="7">
    <source>
        <dbReference type="Proteomes" id="UP000236884"/>
    </source>
</evidence>
<accession>A0A0S3PVP1</accession>
<dbReference type="GO" id="GO:0016787">
    <property type="term" value="F:hydrolase activity"/>
    <property type="evidence" value="ECO:0007669"/>
    <property type="project" value="UniProtKB-KW"/>
</dbReference>
<comment type="similarity">
    <text evidence="1">Belongs to the metallo-beta-lactamase superfamily.</text>
</comment>
<keyword evidence="4" id="KW-0862">Zinc</keyword>
<dbReference type="Gene3D" id="3.60.15.10">
    <property type="entry name" value="Ribonuclease Z/Hydroxyacylglutathione hydrolase-like"/>
    <property type="match status" value="1"/>
</dbReference>
<dbReference type="Pfam" id="PF00753">
    <property type="entry name" value="Lactamase_B"/>
    <property type="match status" value="1"/>
</dbReference>
<dbReference type="RefSeq" id="WP_096355867.1">
    <property type="nucleotide sequence ID" value="NZ_AP014946.1"/>
</dbReference>
<dbReference type="AlphaFoldDB" id="A0A0S3PVP1"/>
<proteinExistence type="inferred from homology"/>
<dbReference type="PANTHER" id="PTHR42978:SF6">
    <property type="entry name" value="QUORUM-QUENCHING LACTONASE YTNP-RELATED"/>
    <property type="match status" value="1"/>
</dbReference>
<evidence type="ECO:0000313" key="6">
    <source>
        <dbReference type="EMBL" id="BAT60010.1"/>
    </source>
</evidence>